<dbReference type="PANTHER" id="PTHR20854">
    <property type="entry name" value="INOSITOL MONOPHOSPHATASE"/>
    <property type="match status" value="1"/>
</dbReference>
<reference evidence="10 11" key="1">
    <citation type="submission" date="2018-12" db="EMBL/GenBank/DDBJ databases">
        <title>three novel Halomonas strain isolated from plants.</title>
        <authorList>
            <person name="Sun C."/>
        </authorList>
    </citation>
    <scope>NUCLEOTIDE SEQUENCE [LARGE SCALE GENOMIC DNA]</scope>
    <source>
        <strain evidence="10 11">RC</strain>
    </source>
</reference>
<feature type="binding site" evidence="8">
    <location>
        <position position="71"/>
    </location>
    <ligand>
        <name>Mg(2+)</name>
        <dbReference type="ChEBI" id="CHEBI:18420"/>
        <label>1</label>
        <note>catalytic</note>
    </ligand>
</feature>
<dbReference type="AlphaFoldDB" id="A0A3S1E6Q3"/>
<keyword evidence="11" id="KW-1185">Reference proteome</keyword>
<dbReference type="GO" id="GO:0006020">
    <property type="term" value="P:inositol metabolic process"/>
    <property type="evidence" value="ECO:0007669"/>
    <property type="project" value="TreeGrafter"/>
</dbReference>
<keyword evidence="5 9" id="KW-0378">Hydrolase</keyword>
<organism evidence="10 11">
    <name type="scientific">Vreelandella populi</name>
    <dbReference type="NCBI Taxonomy" id="2498858"/>
    <lineage>
        <taxon>Bacteria</taxon>
        <taxon>Pseudomonadati</taxon>
        <taxon>Pseudomonadota</taxon>
        <taxon>Gammaproteobacteria</taxon>
        <taxon>Oceanospirillales</taxon>
        <taxon>Halomonadaceae</taxon>
        <taxon>Vreelandella</taxon>
    </lineage>
</organism>
<evidence type="ECO:0000256" key="2">
    <source>
        <dbReference type="ARBA" id="ARBA00001946"/>
    </source>
</evidence>
<dbReference type="SUPFAM" id="SSF56655">
    <property type="entry name" value="Carbohydrate phosphatase"/>
    <property type="match status" value="1"/>
</dbReference>
<dbReference type="GO" id="GO:0008934">
    <property type="term" value="F:inositol monophosphate 1-phosphatase activity"/>
    <property type="evidence" value="ECO:0007669"/>
    <property type="project" value="InterPro"/>
</dbReference>
<comment type="caution">
    <text evidence="10">The sequence shown here is derived from an EMBL/GenBank/DDBJ whole genome shotgun (WGS) entry which is preliminary data.</text>
</comment>
<keyword evidence="6" id="KW-0805">Transcription regulation</keyword>
<proteinExistence type="inferred from homology"/>
<evidence type="ECO:0000256" key="1">
    <source>
        <dbReference type="ARBA" id="ARBA00001033"/>
    </source>
</evidence>
<name>A0A3S1E6Q3_9GAMM</name>
<dbReference type="EC" id="3.1.3.25" evidence="9"/>
<evidence type="ECO:0000256" key="4">
    <source>
        <dbReference type="ARBA" id="ARBA00022723"/>
    </source>
</evidence>
<evidence type="ECO:0000256" key="5">
    <source>
        <dbReference type="ARBA" id="ARBA00022801"/>
    </source>
</evidence>
<dbReference type="GO" id="GO:0007165">
    <property type="term" value="P:signal transduction"/>
    <property type="evidence" value="ECO:0007669"/>
    <property type="project" value="TreeGrafter"/>
</dbReference>
<dbReference type="InterPro" id="IPR033942">
    <property type="entry name" value="IMPase"/>
</dbReference>
<feature type="binding site" evidence="8">
    <location>
        <position position="92"/>
    </location>
    <ligand>
        <name>Mg(2+)</name>
        <dbReference type="ChEBI" id="CHEBI:18420"/>
        <label>1</label>
        <note>catalytic</note>
    </ligand>
</feature>
<dbReference type="PANTHER" id="PTHR20854:SF4">
    <property type="entry name" value="INOSITOL-1-MONOPHOSPHATASE-RELATED"/>
    <property type="match status" value="1"/>
</dbReference>
<feature type="binding site" evidence="8">
    <location>
        <position position="90"/>
    </location>
    <ligand>
        <name>Mg(2+)</name>
        <dbReference type="ChEBI" id="CHEBI:18420"/>
        <label>2</label>
    </ligand>
</feature>
<evidence type="ECO:0000256" key="6">
    <source>
        <dbReference type="ARBA" id="ARBA00022814"/>
    </source>
</evidence>
<feature type="binding site" evidence="8">
    <location>
        <position position="216"/>
    </location>
    <ligand>
        <name>Mg(2+)</name>
        <dbReference type="ChEBI" id="CHEBI:18420"/>
        <label>1</label>
        <note>catalytic</note>
    </ligand>
</feature>
<keyword evidence="4 8" id="KW-0479">Metal-binding</keyword>
<keyword evidence="6" id="KW-0889">Transcription antitermination</keyword>
<dbReference type="GO" id="GO:0046872">
    <property type="term" value="F:metal ion binding"/>
    <property type="evidence" value="ECO:0007669"/>
    <property type="project" value="UniProtKB-KW"/>
</dbReference>
<evidence type="ECO:0000313" key="10">
    <source>
        <dbReference type="EMBL" id="RUR45101.1"/>
    </source>
</evidence>
<evidence type="ECO:0000313" key="11">
    <source>
        <dbReference type="Proteomes" id="UP000286912"/>
    </source>
</evidence>
<dbReference type="Gene3D" id="3.30.540.10">
    <property type="entry name" value="Fructose-1,6-Bisphosphatase, subunit A, domain 1"/>
    <property type="match status" value="1"/>
</dbReference>
<evidence type="ECO:0000256" key="8">
    <source>
        <dbReference type="PIRSR" id="PIRSR600760-2"/>
    </source>
</evidence>
<dbReference type="Gene3D" id="3.40.190.80">
    <property type="match status" value="1"/>
</dbReference>
<sequence>MSMPTLQERLSLAISIAEEAGELIRQARSDQSFSQRLKADDELVTDVDVAVDELIRQRLNAHFPGEAHLSEELSPERALDADTSQLWVVDPIDGTVNFAQGLRHVAVSIGWMEDGIAKIGVVHAPFLQETFSAAEGLGAYCNQKSIAASNVATLGETLVGTGFPYQKEARQQLMPRLGAVLAKCRDVRRNGAAALDLCDVACGRLGAYYETVSPWDFVAGWVIAREAGASVGHLSTVPEGVPADLYPKELLVTAPGVYEAMRQLLLDAEQS</sequence>
<dbReference type="EMBL" id="RZHD01000006">
    <property type="protein sequence ID" value="RUR45101.1"/>
    <property type="molecule type" value="Genomic_DNA"/>
</dbReference>
<protein>
    <recommendedName>
        <fullName evidence="9">Inositol-1-monophosphatase</fullName>
        <ecNumber evidence="9">3.1.3.25</ecNumber>
    </recommendedName>
</protein>
<dbReference type="GO" id="GO:0031564">
    <property type="term" value="P:transcription antitermination"/>
    <property type="evidence" value="ECO:0007669"/>
    <property type="project" value="UniProtKB-KW"/>
</dbReference>
<comment type="cofactor">
    <cofactor evidence="2 8 9">
        <name>Mg(2+)</name>
        <dbReference type="ChEBI" id="CHEBI:18420"/>
    </cofactor>
</comment>
<dbReference type="FunFam" id="3.30.540.10:FF:000003">
    <property type="entry name" value="Inositol-1-monophosphatase"/>
    <property type="match status" value="1"/>
</dbReference>
<comment type="catalytic activity">
    <reaction evidence="1 9">
        <text>a myo-inositol phosphate + H2O = myo-inositol + phosphate</text>
        <dbReference type="Rhea" id="RHEA:24056"/>
        <dbReference type="ChEBI" id="CHEBI:15377"/>
        <dbReference type="ChEBI" id="CHEBI:17268"/>
        <dbReference type="ChEBI" id="CHEBI:43474"/>
        <dbReference type="ChEBI" id="CHEBI:84139"/>
        <dbReference type="EC" id="3.1.3.25"/>
    </reaction>
</comment>
<accession>A0A3S1E6Q3</accession>
<dbReference type="PRINTS" id="PR00377">
    <property type="entry name" value="IMPHPHTASES"/>
</dbReference>
<dbReference type="InterPro" id="IPR000760">
    <property type="entry name" value="Inositol_monophosphatase-like"/>
</dbReference>
<gene>
    <name evidence="10" type="ORF">ELY37_13640</name>
</gene>
<comment type="similarity">
    <text evidence="3 9">Belongs to the inositol monophosphatase superfamily.</text>
</comment>
<evidence type="ECO:0000256" key="9">
    <source>
        <dbReference type="RuleBase" id="RU364068"/>
    </source>
</evidence>
<dbReference type="CDD" id="cd01639">
    <property type="entry name" value="IMPase"/>
    <property type="match status" value="1"/>
</dbReference>
<dbReference type="Proteomes" id="UP000286912">
    <property type="component" value="Unassembled WGS sequence"/>
</dbReference>
<feature type="binding site" evidence="8">
    <location>
        <position position="93"/>
    </location>
    <ligand>
        <name>Mg(2+)</name>
        <dbReference type="ChEBI" id="CHEBI:18420"/>
        <label>2</label>
    </ligand>
</feature>
<dbReference type="Pfam" id="PF00459">
    <property type="entry name" value="Inositol_P"/>
    <property type="match status" value="1"/>
</dbReference>
<evidence type="ECO:0000256" key="7">
    <source>
        <dbReference type="ARBA" id="ARBA00022842"/>
    </source>
</evidence>
<keyword evidence="7 8" id="KW-0460">Magnesium</keyword>
<keyword evidence="6" id="KW-0804">Transcription</keyword>
<dbReference type="OrthoDB" id="9785695at2"/>
<evidence type="ECO:0000256" key="3">
    <source>
        <dbReference type="ARBA" id="ARBA00009759"/>
    </source>
</evidence>